<organism evidence="8 9">
    <name type="scientific">Candidatus Magasanikbacteria bacterium GW2011_GWC2_37_14</name>
    <dbReference type="NCBI Taxonomy" id="1619046"/>
    <lineage>
        <taxon>Bacteria</taxon>
        <taxon>Candidatus Magasanikiibacteriota</taxon>
    </lineage>
</organism>
<evidence type="ECO:0000256" key="3">
    <source>
        <dbReference type="ARBA" id="ARBA00022679"/>
    </source>
</evidence>
<dbReference type="PANTHER" id="PTHR30589:SF0">
    <property type="entry name" value="PHOSPHATIDYLGLYCEROL--PROLIPOPROTEIN DIACYLGLYCERYL TRANSFERASE"/>
    <property type="match status" value="1"/>
</dbReference>
<evidence type="ECO:0000256" key="1">
    <source>
        <dbReference type="ARBA" id="ARBA00007150"/>
    </source>
</evidence>
<comment type="subcellular location">
    <subcellularLocation>
        <location evidence="7">Cell membrane</location>
        <topology evidence="7">Multi-pass membrane protein</topology>
    </subcellularLocation>
</comment>
<reference evidence="8 9" key="1">
    <citation type="journal article" date="2015" name="Nature">
        <title>rRNA introns, odd ribosomes, and small enigmatic genomes across a large radiation of phyla.</title>
        <authorList>
            <person name="Brown C.T."/>
            <person name="Hug L.A."/>
            <person name="Thomas B.C."/>
            <person name="Sharon I."/>
            <person name="Castelle C.J."/>
            <person name="Singh A."/>
            <person name="Wilkins M.J."/>
            <person name="Williams K.H."/>
            <person name="Banfield J.F."/>
        </authorList>
    </citation>
    <scope>NUCLEOTIDE SEQUENCE [LARGE SCALE GENOMIC DNA]</scope>
</reference>
<comment type="function">
    <text evidence="7">Catalyzes the transfer of the diacylglyceryl group from phosphatidylglycerol to the sulfhydryl group of the N-terminal cysteine of a prolipoprotein, the first step in the formation of mature lipoproteins.</text>
</comment>
<dbReference type="AlphaFoldDB" id="A0A0G0GN77"/>
<feature type="transmembrane region" description="Helical" evidence="7">
    <location>
        <begin position="20"/>
        <end position="37"/>
    </location>
</feature>
<dbReference type="STRING" id="1619046.US42_C0008G0098"/>
<dbReference type="Pfam" id="PF01790">
    <property type="entry name" value="LGT"/>
    <property type="match status" value="2"/>
</dbReference>
<evidence type="ECO:0000313" key="9">
    <source>
        <dbReference type="Proteomes" id="UP000034849"/>
    </source>
</evidence>
<evidence type="ECO:0000256" key="5">
    <source>
        <dbReference type="ARBA" id="ARBA00022989"/>
    </source>
</evidence>
<feature type="transmembrane region" description="Helical" evidence="7">
    <location>
        <begin position="93"/>
        <end position="110"/>
    </location>
</feature>
<keyword evidence="4 7" id="KW-0812">Transmembrane</keyword>
<keyword evidence="2 7" id="KW-1003">Cell membrane</keyword>
<comment type="caution">
    <text evidence="8">The sequence shown here is derived from an EMBL/GenBank/DDBJ whole genome shotgun (WGS) entry which is preliminary data.</text>
</comment>
<feature type="transmembrane region" description="Helical" evidence="7">
    <location>
        <begin position="49"/>
        <end position="73"/>
    </location>
</feature>
<dbReference type="PROSITE" id="PS01311">
    <property type="entry name" value="LGT"/>
    <property type="match status" value="1"/>
</dbReference>
<feature type="transmembrane region" description="Helical" evidence="7">
    <location>
        <begin position="267"/>
        <end position="286"/>
    </location>
</feature>
<proteinExistence type="inferred from homology"/>
<dbReference type="HAMAP" id="MF_01147">
    <property type="entry name" value="Lgt"/>
    <property type="match status" value="1"/>
</dbReference>
<evidence type="ECO:0000256" key="6">
    <source>
        <dbReference type="ARBA" id="ARBA00023136"/>
    </source>
</evidence>
<sequence>MITNNLNPILFQYSFITIRWYGLFLALGVGIAIYIIAKLFKQKKYPINLAYDLCTWLIVGGLIGARLGEILFYEPTFYFTHPLEMIMINHGGLSSHGMTIGLLLTFFLFIKIKANNPLNPPLLRGKNDVTPLEKGGRGGLLDWRKILDILIIPIPLLAMFIRIGNFFNSEIVGRATNLPWGVYFPNYELNPVLRHPAQLYEALALLIIFIILYFSYKKYVSRGVTLRDKEKLPNLFIFHLFLILYFSSRFIIEFVKEFPTYFGLTTGQWLSVPFVVWGIIYFINILKQKKN</sequence>
<name>A0A0G0GN77_9BACT</name>
<gene>
    <name evidence="7" type="primary">lgt</name>
    <name evidence="8" type="ORF">US42_C0008G0098</name>
</gene>
<feature type="binding site" evidence="7">
    <location>
        <position position="162"/>
    </location>
    <ligand>
        <name>a 1,2-diacyl-sn-glycero-3-phospho-(1'-sn-glycerol)</name>
        <dbReference type="ChEBI" id="CHEBI:64716"/>
    </ligand>
</feature>
<dbReference type="GO" id="GO:0005886">
    <property type="term" value="C:plasma membrane"/>
    <property type="evidence" value="ECO:0007669"/>
    <property type="project" value="UniProtKB-SubCell"/>
</dbReference>
<dbReference type="Proteomes" id="UP000034849">
    <property type="component" value="Unassembled WGS sequence"/>
</dbReference>
<evidence type="ECO:0000256" key="4">
    <source>
        <dbReference type="ARBA" id="ARBA00022692"/>
    </source>
</evidence>
<evidence type="ECO:0000256" key="2">
    <source>
        <dbReference type="ARBA" id="ARBA00022475"/>
    </source>
</evidence>
<comment type="pathway">
    <text evidence="7">Protein modification; lipoprotein biosynthesis (diacylglyceryl transfer).</text>
</comment>
<evidence type="ECO:0000313" key="8">
    <source>
        <dbReference type="EMBL" id="KKQ27585.1"/>
    </source>
</evidence>
<accession>A0A0G0GN77</accession>
<dbReference type="GO" id="GO:0042158">
    <property type="term" value="P:lipoprotein biosynthetic process"/>
    <property type="evidence" value="ECO:0007669"/>
    <property type="project" value="UniProtKB-UniRule"/>
</dbReference>
<dbReference type="EMBL" id="LBSX01000008">
    <property type="protein sequence ID" value="KKQ27585.1"/>
    <property type="molecule type" value="Genomic_DNA"/>
</dbReference>
<protein>
    <recommendedName>
        <fullName evidence="7">Phosphatidylglycerol--prolipoprotein diacylglyceryl transferase</fullName>
        <ecNumber evidence="7">2.5.1.145</ecNumber>
    </recommendedName>
</protein>
<dbReference type="PATRIC" id="fig|1619046.3.peg.619"/>
<dbReference type="GO" id="GO:0008961">
    <property type="term" value="F:phosphatidylglycerol-prolipoprotein diacylglyceryl transferase activity"/>
    <property type="evidence" value="ECO:0007669"/>
    <property type="project" value="UniProtKB-UniRule"/>
</dbReference>
<dbReference type="UniPathway" id="UPA00664"/>
<dbReference type="PANTHER" id="PTHR30589">
    <property type="entry name" value="PROLIPOPROTEIN DIACYLGLYCERYL TRANSFERASE"/>
    <property type="match status" value="1"/>
</dbReference>
<comment type="catalytic activity">
    <reaction evidence="7">
        <text>L-cysteinyl-[prolipoprotein] + a 1,2-diacyl-sn-glycero-3-phospho-(1'-sn-glycerol) = an S-1,2-diacyl-sn-glyceryl-L-cysteinyl-[prolipoprotein] + sn-glycerol 1-phosphate + H(+)</text>
        <dbReference type="Rhea" id="RHEA:56712"/>
        <dbReference type="Rhea" id="RHEA-COMP:14679"/>
        <dbReference type="Rhea" id="RHEA-COMP:14680"/>
        <dbReference type="ChEBI" id="CHEBI:15378"/>
        <dbReference type="ChEBI" id="CHEBI:29950"/>
        <dbReference type="ChEBI" id="CHEBI:57685"/>
        <dbReference type="ChEBI" id="CHEBI:64716"/>
        <dbReference type="ChEBI" id="CHEBI:140658"/>
        <dbReference type="EC" id="2.5.1.145"/>
    </reaction>
</comment>
<dbReference type="NCBIfam" id="TIGR00544">
    <property type="entry name" value="lgt"/>
    <property type="match status" value="1"/>
</dbReference>
<keyword evidence="6 7" id="KW-0472">Membrane</keyword>
<feature type="transmembrane region" description="Helical" evidence="7">
    <location>
        <begin position="197"/>
        <end position="214"/>
    </location>
</feature>
<comment type="similarity">
    <text evidence="1 7">Belongs to the Lgt family.</text>
</comment>
<evidence type="ECO:0000256" key="7">
    <source>
        <dbReference type="HAMAP-Rule" id="MF_01147"/>
    </source>
</evidence>
<dbReference type="InterPro" id="IPR001640">
    <property type="entry name" value="Lgt"/>
</dbReference>
<keyword evidence="5 7" id="KW-1133">Transmembrane helix</keyword>
<keyword evidence="3 7" id="KW-0808">Transferase</keyword>
<keyword evidence="8" id="KW-0449">Lipoprotein</keyword>
<dbReference type="EC" id="2.5.1.145" evidence="7"/>
<feature type="transmembrane region" description="Helical" evidence="7">
    <location>
        <begin position="235"/>
        <end position="255"/>
    </location>
</feature>
<feature type="transmembrane region" description="Helical" evidence="7">
    <location>
        <begin position="146"/>
        <end position="167"/>
    </location>
</feature>